<gene>
    <name evidence="2" type="ORF">SK128_019550</name>
</gene>
<reference evidence="2 3" key="1">
    <citation type="submission" date="2023-11" db="EMBL/GenBank/DDBJ databases">
        <title>Halocaridina rubra genome assembly.</title>
        <authorList>
            <person name="Smith C."/>
        </authorList>
    </citation>
    <scope>NUCLEOTIDE SEQUENCE [LARGE SCALE GENOMIC DNA]</scope>
    <source>
        <strain evidence="2">EP-1</strain>
        <tissue evidence="2">Whole</tissue>
    </source>
</reference>
<sequence>SALSKHLPSPSPAVASEEDEIDYDDGKDDDVLGRRGDSSEDDDTDCYDAD</sequence>
<keyword evidence="3" id="KW-1185">Reference proteome</keyword>
<dbReference type="Proteomes" id="UP001381693">
    <property type="component" value="Unassembled WGS sequence"/>
</dbReference>
<accession>A0AAN8XTT4</accession>
<organism evidence="2 3">
    <name type="scientific">Halocaridina rubra</name>
    <name type="common">Hawaiian red shrimp</name>
    <dbReference type="NCBI Taxonomy" id="373956"/>
    <lineage>
        <taxon>Eukaryota</taxon>
        <taxon>Metazoa</taxon>
        <taxon>Ecdysozoa</taxon>
        <taxon>Arthropoda</taxon>
        <taxon>Crustacea</taxon>
        <taxon>Multicrustacea</taxon>
        <taxon>Malacostraca</taxon>
        <taxon>Eumalacostraca</taxon>
        <taxon>Eucarida</taxon>
        <taxon>Decapoda</taxon>
        <taxon>Pleocyemata</taxon>
        <taxon>Caridea</taxon>
        <taxon>Atyoidea</taxon>
        <taxon>Atyidae</taxon>
        <taxon>Halocaridina</taxon>
    </lineage>
</organism>
<evidence type="ECO:0000313" key="3">
    <source>
        <dbReference type="Proteomes" id="UP001381693"/>
    </source>
</evidence>
<feature type="compositionally biased region" description="Acidic residues" evidence="1">
    <location>
        <begin position="16"/>
        <end position="28"/>
    </location>
</feature>
<protein>
    <submittedName>
        <fullName evidence="2">Uncharacterized protein</fullName>
    </submittedName>
</protein>
<feature type="compositionally biased region" description="Acidic residues" evidence="1">
    <location>
        <begin position="39"/>
        <end position="50"/>
    </location>
</feature>
<feature type="compositionally biased region" description="Basic and acidic residues" evidence="1">
    <location>
        <begin position="29"/>
        <end position="38"/>
    </location>
</feature>
<feature type="region of interest" description="Disordered" evidence="1">
    <location>
        <begin position="1"/>
        <end position="50"/>
    </location>
</feature>
<dbReference type="AlphaFoldDB" id="A0AAN8XTT4"/>
<evidence type="ECO:0000313" key="2">
    <source>
        <dbReference type="EMBL" id="KAK7085618.1"/>
    </source>
</evidence>
<dbReference type="EMBL" id="JAXCGZ010000718">
    <property type="protein sequence ID" value="KAK7085618.1"/>
    <property type="molecule type" value="Genomic_DNA"/>
</dbReference>
<feature type="non-terminal residue" evidence="2">
    <location>
        <position position="1"/>
    </location>
</feature>
<name>A0AAN8XTT4_HALRR</name>
<comment type="caution">
    <text evidence="2">The sequence shown here is derived from an EMBL/GenBank/DDBJ whole genome shotgun (WGS) entry which is preliminary data.</text>
</comment>
<evidence type="ECO:0000256" key="1">
    <source>
        <dbReference type="SAM" id="MobiDB-lite"/>
    </source>
</evidence>
<proteinExistence type="predicted"/>